<dbReference type="PROSITE" id="PS51133">
    <property type="entry name" value="ZF_TFIIS_2"/>
    <property type="match status" value="1"/>
</dbReference>
<evidence type="ECO:0000256" key="1">
    <source>
        <dbReference type="ARBA" id="ARBA00022723"/>
    </source>
</evidence>
<dbReference type="Pfam" id="PF01096">
    <property type="entry name" value="Zn_ribbon_TFIIS"/>
    <property type="match status" value="1"/>
</dbReference>
<comment type="caution">
    <text evidence="7">The sequence shown here is derived from an EMBL/GenBank/DDBJ whole genome shotgun (WGS) entry which is preliminary data.</text>
</comment>
<dbReference type="InterPro" id="IPR003618">
    <property type="entry name" value="TFIIS_cen_dom"/>
</dbReference>
<dbReference type="GO" id="GO:0003676">
    <property type="term" value="F:nucleic acid binding"/>
    <property type="evidence" value="ECO:0007669"/>
    <property type="project" value="InterPro"/>
</dbReference>
<dbReference type="Proteomes" id="UP000692954">
    <property type="component" value="Unassembled WGS sequence"/>
</dbReference>
<evidence type="ECO:0000313" key="7">
    <source>
        <dbReference type="EMBL" id="CAD8048642.1"/>
    </source>
</evidence>
<dbReference type="OrthoDB" id="282152at2759"/>
<dbReference type="PROSITE" id="PS51321">
    <property type="entry name" value="TFIIS_CENTRAL"/>
    <property type="match status" value="1"/>
</dbReference>
<organism evidence="7 8">
    <name type="scientific">Paramecium sonneborni</name>
    <dbReference type="NCBI Taxonomy" id="65129"/>
    <lineage>
        <taxon>Eukaryota</taxon>
        <taxon>Sar</taxon>
        <taxon>Alveolata</taxon>
        <taxon>Ciliophora</taxon>
        <taxon>Intramacronucleata</taxon>
        <taxon>Oligohymenophorea</taxon>
        <taxon>Peniculida</taxon>
        <taxon>Parameciidae</taxon>
        <taxon>Paramecium</taxon>
    </lineage>
</organism>
<proteinExistence type="predicted"/>
<feature type="domain" description="TFIIS central" evidence="6">
    <location>
        <begin position="140"/>
        <end position="263"/>
    </location>
</feature>
<keyword evidence="8" id="KW-1185">Reference proteome</keyword>
<gene>
    <name evidence="7" type="ORF">PSON_ATCC_30995.1.T0030354</name>
</gene>
<keyword evidence="3" id="KW-0862">Zinc</keyword>
<sequence length="315" mass="36630">MDYQELYELRKKIVDWKKNPKETINILKQLEQASLNFEAVNKSKIQKTIHTLTTVDDKSEPLAATIKVQASIIQDKLKKLSQNKSIEISKVEKQSEKNQEIKIQKQNSVQTIQSSKSLPDIDLFSNYKVPQPSYVDRIKYLTAISKLFILNIQTFKNQDDLSDSDYQIIKDCVEKMEKAIYYKRQTENSSRKAYEQDIKILAGFLKKDKNGSLTYRIFTQVFDPIVAAQLKAADWVDDETKQEQSRIIKEKMEAEQIGFYKDLSKREMEGVEGKMCKGCGQKKVYLVDEKQTRASDEPTTKFFECYNCGDKFRIC</sequence>
<dbReference type="GO" id="GO:0006351">
    <property type="term" value="P:DNA-templated transcription"/>
    <property type="evidence" value="ECO:0007669"/>
    <property type="project" value="InterPro"/>
</dbReference>
<evidence type="ECO:0000259" key="5">
    <source>
        <dbReference type="PROSITE" id="PS51133"/>
    </source>
</evidence>
<keyword evidence="2 4" id="KW-0863">Zinc-finger</keyword>
<evidence type="ECO:0000256" key="3">
    <source>
        <dbReference type="ARBA" id="ARBA00022833"/>
    </source>
</evidence>
<evidence type="ECO:0000256" key="2">
    <source>
        <dbReference type="ARBA" id="ARBA00022771"/>
    </source>
</evidence>
<dbReference type="SMART" id="SM00440">
    <property type="entry name" value="ZnF_C2C2"/>
    <property type="match status" value="1"/>
</dbReference>
<dbReference type="AlphaFoldDB" id="A0A8S1K1G4"/>
<evidence type="ECO:0000259" key="6">
    <source>
        <dbReference type="PROSITE" id="PS51321"/>
    </source>
</evidence>
<reference evidence="7" key="1">
    <citation type="submission" date="2021-01" db="EMBL/GenBank/DDBJ databases">
        <authorList>
            <consortium name="Genoscope - CEA"/>
            <person name="William W."/>
        </authorList>
    </citation>
    <scope>NUCLEOTIDE SEQUENCE</scope>
</reference>
<evidence type="ECO:0000313" key="8">
    <source>
        <dbReference type="Proteomes" id="UP000692954"/>
    </source>
</evidence>
<dbReference type="InterPro" id="IPR001222">
    <property type="entry name" value="Znf_TFIIS"/>
</dbReference>
<name>A0A8S1K1G4_9CILI</name>
<evidence type="ECO:0000256" key="4">
    <source>
        <dbReference type="PROSITE-ProRule" id="PRU00472"/>
    </source>
</evidence>
<dbReference type="GO" id="GO:0008270">
    <property type="term" value="F:zinc ion binding"/>
    <property type="evidence" value="ECO:0007669"/>
    <property type="project" value="UniProtKB-KW"/>
</dbReference>
<feature type="domain" description="TFIIS-type" evidence="5">
    <location>
        <begin position="272"/>
        <end position="313"/>
    </location>
</feature>
<keyword evidence="1" id="KW-0479">Metal-binding</keyword>
<accession>A0A8S1K1G4</accession>
<dbReference type="EMBL" id="CAJJDN010000003">
    <property type="protein sequence ID" value="CAD8048642.1"/>
    <property type="molecule type" value="Genomic_DNA"/>
</dbReference>
<protein>
    <submittedName>
        <fullName evidence="7">Uncharacterized protein</fullName>
    </submittedName>
</protein>